<name>T0SDC3_SAPDV</name>
<sequence length="877" mass="96222">MATAGMWQTRCEEAERAKAQALREAAAWKKKYIAERERRREMTKTLVVVLQQEQNKTSQNEALVRRFASILSDPNETSAILSPTLPSFDLDGDDEDSTDDEQGPSSRGRHTSPPPLHLLLDQPPATVPTRSVRSSTMDIGHAPFSLSPRHDAKEEGQAMMLNLLYARTFHAGYRSSSKRLQTLAKSITCFHGKRDRIFEHFFIAGIPASSSAIEPVLEGESPVGFWKPAILFQYPPAAVYPLNDQAVSGFCFPVGAPAFSCSVADAESLRGSLISQWTSDAASCFRQLLEPFNAQTYTFRLTGSKGEALYGLCAAVLMDADDPPLLLDSGHLDAMNSDSDADGVAPSKPRSLPRDATFHSLAGILASPLTDKDGAFFEESPVVLTPRSYCVTSKYPFYKLHYHFLRTLIEADMRSRQVAREAQSALHRPTFVDVTVHQPLLGLTLKRKDDVGPSEAGLSEKDVRLLDAIATPATKAPDGSVTLTDDRRAMAPPPTKDVAPRVFYRSRSWSASGKKRALPLSAAAARPRVQAIVDSVEASMGKAGVRVGDLLVAINGFPIGDLAFAESLRLLDSAKRPLKLRFQRIVTKAPRRASSNARLERGRGSSTVLELLRRYRSMKVGEAGSWTSVRLGHCDVKYQFPMARTDEWTVAVLLSLLSADNIVLVLGHLLLEKQVAIVSDSTAKLAAVSAAFVVLLRPFQWQSTYIPVLPSSLLDFLHSPVPYLVGVHNGFAHDEWPDVCFVHVEADDVASPFAPTPFPTSRELETVLSDCQAKMRALPARPPHPWHDLSDAENDVLSLAVSKTECLFSTLCGAITTLPLLPHATKSSYDVLQEEFEKATAASGHRHFYAEFAQTQLFCQYCEAAMHDVDQASTPTR</sequence>
<dbReference type="OMA" id="GNRCIRE"/>
<dbReference type="VEuPathDB" id="FungiDB:SDRG_01995"/>
<keyword evidence="5" id="KW-1185">Reference proteome</keyword>
<evidence type="ECO:0000313" key="4">
    <source>
        <dbReference type="EMBL" id="EQC40932.1"/>
    </source>
</evidence>
<dbReference type="Pfam" id="PF02141">
    <property type="entry name" value="DENN"/>
    <property type="match status" value="1"/>
</dbReference>
<dbReference type="Proteomes" id="UP000030762">
    <property type="component" value="Unassembled WGS sequence"/>
</dbReference>
<dbReference type="PROSITE" id="PS50106">
    <property type="entry name" value="PDZ"/>
    <property type="match status" value="1"/>
</dbReference>
<evidence type="ECO:0000313" key="5">
    <source>
        <dbReference type="Proteomes" id="UP000030762"/>
    </source>
</evidence>
<proteinExistence type="predicted"/>
<dbReference type="InterPro" id="IPR001194">
    <property type="entry name" value="cDENN_dom"/>
</dbReference>
<dbReference type="GeneID" id="19942722"/>
<reference evidence="4 5" key="1">
    <citation type="submission" date="2012-04" db="EMBL/GenBank/DDBJ databases">
        <title>The Genome Sequence of Saprolegnia declina VS20.</title>
        <authorList>
            <consortium name="The Broad Institute Genome Sequencing Platform"/>
            <person name="Russ C."/>
            <person name="Nusbaum C."/>
            <person name="Tyler B."/>
            <person name="van West P."/>
            <person name="Dieguez-Uribeondo J."/>
            <person name="de Bruijn I."/>
            <person name="Tripathy S."/>
            <person name="Jiang R."/>
            <person name="Young S.K."/>
            <person name="Zeng Q."/>
            <person name="Gargeya S."/>
            <person name="Fitzgerald M."/>
            <person name="Haas B."/>
            <person name="Abouelleil A."/>
            <person name="Alvarado L."/>
            <person name="Arachchi H.M."/>
            <person name="Berlin A."/>
            <person name="Chapman S.B."/>
            <person name="Goldberg J."/>
            <person name="Griggs A."/>
            <person name="Gujja S."/>
            <person name="Hansen M."/>
            <person name="Howarth C."/>
            <person name="Imamovic A."/>
            <person name="Larimer J."/>
            <person name="McCowen C."/>
            <person name="Montmayeur A."/>
            <person name="Murphy C."/>
            <person name="Neiman D."/>
            <person name="Pearson M."/>
            <person name="Priest M."/>
            <person name="Roberts A."/>
            <person name="Saif S."/>
            <person name="Shea T."/>
            <person name="Sisk P."/>
            <person name="Sykes S."/>
            <person name="Wortman J."/>
            <person name="Nusbaum C."/>
            <person name="Birren B."/>
        </authorList>
    </citation>
    <scope>NUCLEOTIDE SEQUENCE [LARGE SCALE GENOMIC DNA]</scope>
    <source>
        <strain evidence="4 5">VS20</strain>
    </source>
</reference>
<accession>T0SDC3</accession>
<dbReference type="Pfam" id="PF03456">
    <property type="entry name" value="uDENN"/>
    <property type="match status" value="1"/>
</dbReference>
<dbReference type="RefSeq" id="XP_008605776.1">
    <property type="nucleotide sequence ID" value="XM_008607554.1"/>
</dbReference>
<dbReference type="InterPro" id="IPR036034">
    <property type="entry name" value="PDZ_sf"/>
</dbReference>
<dbReference type="eggNOG" id="KOG2080">
    <property type="taxonomic scope" value="Eukaryota"/>
</dbReference>
<feature type="compositionally biased region" description="Acidic residues" evidence="1">
    <location>
        <begin position="90"/>
        <end position="102"/>
    </location>
</feature>
<feature type="domain" description="PDZ" evidence="2">
    <location>
        <begin position="529"/>
        <end position="586"/>
    </location>
</feature>
<dbReference type="InterPro" id="IPR037516">
    <property type="entry name" value="Tripartite_DENN"/>
</dbReference>
<dbReference type="InterPro" id="IPR005113">
    <property type="entry name" value="uDENN_dom"/>
</dbReference>
<dbReference type="EMBL" id="JH767135">
    <property type="protein sequence ID" value="EQC40932.1"/>
    <property type="molecule type" value="Genomic_DNA"/>
</dbReference>
<evidence type="ECO:0000259" key="2">
    <source>
        <dbReference type="PROSITE" id="PS50106"/>
    </source>
</evidence>
<gene>
    <name evidence="4" type="ORF">SDRG_01995</name>
</gene>
<dbReference type="PANTHER" id="PTHR15288:SF0">
    <property type="entry name" value="UDENN DOMAIN-CONTAINING PROTEIN"/>
    <property type="match status" value="1"/>
</dbReference>
<dbReference type="InParanoid" id="T0SDC3"/>
<organism evidence="4 5">
    <name type="scientific">Saprolegnia diclina (strain VS20)</name>
    <dbReference type="NCBI Taxonomy" id="1156394"/>
    <lineage>
        <taxon>Eukaryota</taxon>
        <taxon>Sar</taxon>
        <taxon>Stramenopiles</taxon>
        <taxon>Oomycota</taxon>
        <taxon>Saprolegniomycetes</taxon>
        <taxon>Saprolegniales</taxon>
        <taxon>Saprolegniaceae</taxon>
        <taxon>Saprolegnia</taxon>
    </lineage>
</organism>
<evidence type="ECO:0000256" key="1">
    <source>
        <dbReference type="SAM" id="MobiDB-lite"/>
    </source>
</evidence>
<dbReference type="OrthoDB" id="74314at2759"/>
<feature type="region of interest" description="Disordered" evidence="1">
    <location>
        <begin position="477"/>
        <end position="497"/>
    </location>
</feature>
<dbReference type="InterPro" id="IPR001478">
    <property type="entry name" value="PDZ"/>
</dbReference>
<feature type="domain" description="UDENN" evidence="3">
    <location>
        <begin position="211"/>
        <end position="872"/>
    </location>
</feature>
<dbReference type="InterPro" id="IPR043153">
    <property type="entry name" value="DENN_C"/>
</dbReference>
<dbReference type="Gene3D" id="3.30.450.200">
    <property type="match status" value="1"/>
</dbReference>
<protein>
    <recommendedName>
        <fullName evidence="6">UDENN domain-containing protein</fullName>
    </recommendedName>
</protein>
<dbReference type="PROSITE" id="PS50211">
    <property type="entry name" value="DENN"/>
    <property type="match status" value="1"/>
</dbReference>
<dbReference type="SMART" id="SM00799">
    <property type="entry name" value="DENN"/>
    <property type="match status" value="1"/>
</dbReference>
<dbReference type="PANTHER" id="PTHR15288">
    <property type="entry name" value="DENN DOMAIN-CONTAINING PROTEIN 2"/>
    <property type="match status" value="1"/>
</dbReference>
<dbReference type="AlphaFoldDB" id="T0SDC3"/>
<evidence type="ECO:0008006" key="6">
    <source>
        <dbReference type="Google" id="ProtNLM"/>
    </source>
</evidence>
<feature type="region of interest" description="Disordered" evidence="1">
    <location>
        <begin position="78"/>
        <end position="131"/>
    </location>
</feature>
<dbReference type="SUPFAM" id="SSF50156">
    <property type="entry name" value="PDZ domain-like"/>
    <property type="match status" value="1"/>
</dbReference>
<dbReference type="STRING" id="1156394.T0SDC3"/>
<dbReference type="InterPro" id="IPR051942">
    <property type="entry name" value="DENN_domain_containing_2"/>
</dbReference>
<evidence type="ECO:0000259" key="3">
    <source>
        <dbReference type="PROSITE" id="PS50211"/>
    </source>
</evidence>
<dbReference type="Gene3D" id="3.40.50.11500">
    <property type="match status" value="1"/>
</dbReference>